<keyword evidence="9" id="KW-1133">Transmembrane helix</keyword>
<keyword evidence="11" id="KW-0472">Membrane</keyword>
<dbReference type="PRINTS" id="PR01186">
    <property type="entry name" value="INTEGRINB"/>
</dbReference>
<feature type="domain" description="Integrin beta subunit VWA" evidence="15">
    <location>
        <begin position="41"/>
        <end position="495"/>
    </location>
</feature>
<evidence type="ECO:0000256" key="13">
    <source>
        <dbReference type="ARBA" id="ARBA00023180"/>
    </source>
</evidence>
<keyword evidence="4" id="KW-0245">EGF-like domain</keyword>
<dbReference type="InterPro" id="IPR032695">
    <property type="entry name" value="Integrin_dom_sf"/>
</dbReference>
<protein>
    <recommendedName>
        <fullName evidence="14">Integrin beta</fullName>
    </recommendedName>
</protein>
<dbReference type="Pfam" id="PF18372">
    <property type="entry name" value="I-EGF_1"/>
    <property type="match status" value="1"/>
</dbReference>
<dbReference type="InterPro" id="IPR015812">
    <property type="entry name" value="Integrin_bsu"/>
</dbReference>
<dbReference type="SUPFAM" id="SSF103575">
    <property type="entry name" value="Plexin repeat"/>
    <property type="match status" value="1"/>
</dbReference>
<dbReference type="Pfam" id="PF00362">
    <property type="entry name" value="Integrin_beta"/>
    <property type="match status" value="1"/>
</dbReference>
<keyword evidence="6" id="KW-0732">Signal</keyword>
<keyword evidence="8 14" id="KW-0130">Cell adhesion</keyword>
<dbReference type="Gene3D" id="2.10.25.10">
    <property type="entry name" value="Laminin"/>
    <property type="match status" value="1"/>
</dbReference>
<comment type="similarity">
    <text evidence="2 14">Belongs to the integrin beta chain family.</text>
</comment>
<evidence type="ECO:0000256" key="5">
    <source>
        <dbReference type="ARBA" id="ARBA00022692"/>
    </source>
</evidence>
<dbReference type="AlphaFoldDB" id="V9IKL7"/>
<dbReference type="PANTHER" id="PTHR10082">
    <property type="entry name" value="INTEGRIN BETA SUBUNIT"/>
    <property type="match status" value="1"/>
</dbReference>
<evidence type="ECO:0000256" key="14">
    <source>
        <dbReference type="RuleBase" id="RU000633"/>
    </source>
</evidence>
<evidence type="ECO:0000256" key="3">
    <source>
        <dbReference type="ARBA" id="ARBA00022475"/>
    </source>
</evidence>
<evidence type="ECO:0000256" key="7">
    <source>
        <dbReference type="ARBA" id="ARBA00022737"/>
    </source>
</evidence>
<evidence type="ECO:0000256" key="11">
    <source>
        <dbReference type="ARBA" id="ARBA00023136"/>
    </source>
</evidence>
<evidence type="ECO:0000256" key="4">
    <source>
        <dbReference type="ARBA" id="ARBA00022536"/>
    </source>
</evidence>
<dbReference type="GO" id="GO:0009986">
    <property type="term" value="C:cell surface"/>
    <property type="evidence" value="ECO:0007669"/>
    <property type="project" value="TreeGrafter"/>
</dbReference>
<dbReference type="GO" id="GO:0008305">
    <property type="term" value="C:integrin complex"/>
    <property type="evidence" value="ECO:0007669"/>
    <property type="project" value="TreeGrafter"/>
</dbReference>
<dbReference type="GO" id="GO:0007229">
    <property type="term" value="P:integrin-mediated signaling pathway"/>
    <property type="evidence" value="ECO:0007669"/>
    <property type="project" value="UniProtKB-KW"/>
</dbReference>
<sequence>MKKMFDSSRWIISIVIITSVNANYLPLERLTGMNPCISKQTCHECIQTPHCAWCAAPKFSEKRCFLPNINTKIFATCPAEYTWNPDNVFSMIRHRNLTKGGYASGGANSYEYSYINSSTYGSQSYKETSSSSNSNSGNKRQEAIQIWPQEVNLKLRINEAHRMTFAYSQAEDYPVDLYYLMDLSKSMEDDKKKLSDLGQLLVESMSKITSNFRLGFGSFVDKVVMPYVSTMPKSLKEPCDGCAAPYGYKNIMTLSQDTSHFASLVRNASVSGNLDAPEGGFDAIMQAIVCRRQIGWREKARRLLVFSTDAGFHYAGDGKLGGIVKPNDGECHLDNSGLYTHSSLQDYPSISQINLKVKQNAINIIWAVTEEQINVYKRLTKHVEGSFAGKLSDDSSNVVELIREQYDAISSSVEMKDTASSAVKVKYFSKCLGTGPLIETSKCDGLKVGTKVEFTAEIEVTSCPENRSEWKQKFDIYPVGINETLTVNLEMLCDCECEREGTMFEPKSPECNGVGTLKCGICECYDGFLENVVNAALIKK</sequence>
<keyword evidence="5 14" id="KW-0812">Transmembrane</keyword>
<evidence type="ECO:0000256" key="12">
    <source>
        <dbReference type="ARBA" id="ARBA00023157"/>
    </source>
</evidence>
<dbReference type="InterPro" id="IPR036465">
    <property type="entry name" value="vWFA_dom_sf"/>
</dbReference>
<keyword evidence="12" id="KW-1015">Disulfide bond</keyword>
<dbReference type="Gene3D" id="2.60.40.1510">
    <property type="entry name" value="ntegrin, alpha v. Chain A, domain 3"/>
    <property type="match status" value="1"/>
</dbReference>
<dbReference type="SUPFAM" id="SSF53300">
    <property type="entry name" value="vWA-like"/>
    <property type="match status" value="1"/>
</dbReference>
<evidence type="ECO:0000256" key="9">
    <source>
        <dbReference type="ARBA" id="ARBA00022989"/>
    </source>
</evidence>
<dbReference type="PANTHER" id="PTHR10082:SF60">
    <property type="entry name" value="INTEGRIN BETA-PS"/>
    <property type="match status" value="1"/>
</dbReference>
<evidence type="ECO:0000256" key="6">
    <source>
        <dbReference type="ARBA" id="ARBA00022729"/>
    </source>
</evidence>
<evidence type="ECO:0000313" key="16">
    <source>
        <dbReference type="EMBL" id="AEY61673.1"/>
    </source>
</evidence>
<evidence type="ECO:0000256" key="10">
    <source>
        <dbReference type="ARBA" id="ARBA00023037"/>
    </source>
</evidence>
<dbReference type="EMBL" id="JR052331">
    <property type="protein sequence ID" value="AEY61673.1"/>
    <property type="molecule type" value="mRNA"/>
</dbReference>
<dbReference type="InterPro" id="IPR040622">
    <property type="entry name" value="EGF_integrin_1"/>
</dbReference>
<evidence type="ECO:0000256" key="8">
    <source>
        <dbReference type="ARBA" id="ARBA00022889"/>
    </source>
</evidence>
<evidence type="ECO:0000256" key="1">
    <source>
        <dbReference type="ARBA" id="ARBA00004251"/>
    </source>
</evidence>
<name>V9IKL7_APICE</name>
<evidence type="ECO:0000256" key="2">
    <source>
        <dbReference type="ARBA" id="ARBA00007449"/>
    </source>
</evidence>
<dbReference type="GO" id="GO:0005925">
    <property type="term" value="C:focal adhesion"/>
    <property type="evidence" value="ECO:0007669"/>
    <property type="project" value="TreeGrafter"/>
</dbReference>
<keyword evidence="13" id="KW-0325">Glycoprotein</keyword>
<keyword evidence="10 14" id="KW-0401">Integrin</keyword>
<keyword evidence="7" id="KW-0677">Repeat</keyword>
<gene>
    <name evidence="16" type="ORF">ACCB13552</name>
</gene>
<dbReference type="Gene3D" id="3.40.50.410">
    <property type="entry name" value="von Willebrand factor, type A domain"/>
    <property type="match status" value="1"/>
</dbReference>
<comment type="subcellular location">
    <subcellularLocation>
        <location evidence="1 14">Cell membrane</location>
        <topology evidence="1 14">Single-pass type I membrane protein</topology>
    </subcellularLocation>
</comment>
<dbReference type="Gene3D" id="3.30.1680.10">
    <property type="entry name" value="ligand-binding face of the semaphorins, domain 2"/>
    <property type="match status" value="1"/>
</dbReference>
<dbReference type="GO" id="GO:0005178">
    <property type="term" value="F:integrin binding"/>
    <property type="evidence" value="ECO:0007669"/>
    <property type="project" value="TreeGrafter"/>
</dbReference>
<dbReference type="GO" id="GO:0033627">
    <property type="term" value="P:cell adhesion mediated by integrin"/>
    <property type="evidence" value="ECO:0007669"/>
    <property type="project" value="TreeGrafter"/>
</dbReference>
<accession>V9IKL7</accession>
<evidence type="ECO:0000259" key="15">
    <source>
        <dbReference type="SMART" id="SM00187"/>
    </source>
</evidence>
<keyword evidence="3" id="KW-1003">Cell membrane</keyword>
<organism evidence="16">
    <name type="scientific">Apis cerana</name>
    <name type="common">Indian honeybee</name>
    <dbReference type="NCBI Taxonomy" id="7461"/>
    <lineage>
        <taxon>Eukaryota</taxon>
        <taxon>Metazoa</taxon>
        <taxon>Ecdysozoa</taxon>
        <taxon>Arthropoda</taxon>
        <taxon>Hexapoda</taxon>
        <taxon>Insecta</taxon>
        <taxon>Pterygota</taxon>
        <taxon>Neoptera</taxon>
        <taxon>Endopterygota</taxon>
        <taxon>Hymenoptera</taxon>
        <taxon>Apocrita</taxon>
        <taxon>Aculeata</taxon>
        <taxon>Apoidea</taxon>
        <taxon>Anthophila</taxon>
        <taxon>Apidae</taxon>
        <taxon>Apis</taxon>
    </lineage>
</organism>
<dbReference type="Pfam" id="PF17205">
    <property type="entry name" value="PSI_integrin"/>
    <property type="match status" value="1"/>
</dbReference>
<dbReference type="FunFam" id="3.40.50.410:FF:000002">
    <property type="entry name" value="Integrin beta"/>
    <property type="match status" value="1"/>
</dbReference>
<dbReference type="GO" id="GO:0007160">
    <property type="term" value="P:cell-matrix adhesion"/>
    <property type="evidence" value="ECO:0007669"/>
    <property type="project" value="TreeGrafter"/>
</dbReference>
<dbReference type="SMART" id="SM00187">
    <property type="entry name" value="INB"/>
    <property type="match status" value="1"/>
</dbReference>
<dbReference type="InterPro" id="IPR033760">
    <property type="entry name" value="Integrin_beta_N"/>
</dbReference>
<dbReference type="InterPro" id="IPR002369">
    <property type="entry name" value="Integrin_bsu_VWA"/>
</dbReference>
<dbReference type="GO" id="GO:0016477">
    <property type="term" value="P:cell migration"/>
    <property type="evidence" value="ECO:0007669"/>
    <property type="project" value="TreeGrafter"/>
</dbReference>
<dbReference type="GO" id="GO:0007157">
    <property type="term" value="P:heterophilic cell-cell adhesion via plasma membrane cell adhesion molecules"/>
    <property type="evidence" value="ECO:0007669"/>
    <property type="project" value="UniProtKB-ARBA"/>
</dbReference>
<reference evidence="16" key="1">
    <citation type="submission" date="2011-11" db="EMBL/GenBank/DDBJ databases">
        <title>Decoding the brain transcriptome of the Eastern honeybee (Apis cerana) based on pyrosequencing.</title>
        <authorList>
            <person name="Sun L."/>
            <person name="Zheng H."/>
            <person name="Wang Y."/>
            <person name="Xie X."/>
            <person name="Zhu Y."/>
            <person name="Gu W."/>
            <person name="Wang S."/>
        </authorList>
    </citation>
    <scope>NUCLEOTIDE SEQUENCE</scope>
    <source>
        <tissue evidence="16">Brain</tissue>
    </source>
</reference>
<proteinExistence type="evidence at transcript level"/>
<dbReference type="SUPFAM" id="SSF69179">
    <property type="entry name" value="Integrin domains"/>
    <property type="match status" value="1"/>
</dbReference>